<sequence length="955" mass="108041">MYFSIFFFFFLLQNDRTAWDYQTVTLSRVPGFGFGIAVSGGKDNPHFANGDPSIAVSDVLASGPAEDKLQVNDRIITVNGISLENVEYATAVQVLRDSGNTVTLVVKRRIPQASNGQMMSPSHQHSHSLSSAGLISNGAGSQPQIKVVITKGNKKDDFGIVLGCKLFVKEISSKTKEQLSANGYTLQEGDVITRIHNANCNDSMSIKEAKKVIDSCKDRLTISVVRGDVTTTNLNSNSGMQSPAYSHTAQVSNCSNIDDNFLSGGPSYSAQNLYVQPPTRTGNPMIDDKSNLTPRGRSRNPLTDISLQQLDRPSTPTGGINHQRSRSGIDQELPRPPMPRNEDYYSSRRQLYDEDQSLMRNKPSEPRYITFQKEGSVGIRLTGGNEVGIFVTAVQQGSPASMQGLVPGDKILKVNDMDMNGVTREEAVLFLLSLQDRIDLIVQYCKEEYDNVIATQRGDSFHIKTHFHYDTPSKGETPFKAGDVFRVVDTLYNGVVGAWQVIKVGRGHTETQRGVIPNKARAEELATAQFNATKKEISDSQSRVGFFRRRRTNHRRSKSLSRENWDDVVFSDSISKFPAYERVVLRHPGFVRPVCLFGATSDIARDRLMKECPDKFTAPLQDDDKGSKCGIVRLSNIRDIMDRGKHALLDITPNAVDRLNYAQFYPVVIFLKADNKHVIKQLRQGVPKSAHKSSKKLLEQCQKLEKVWSHVFSATIMLGEGDQWYRKLRDMIDQQQSGAVWMSETKRFDFTLETYLPYNYTPYSPQQQPCLLPCCNPIYSPTNAFNINNNNTFRSPSRSLRYSLPPQQTYQVVPIRQARRPLINQFSDSLPQLYDYNNVIQMRSFGRQNEQQPPLIPPIPQNFNNNNNNKTFSYLNQNPSTTTNNNTLESRRSPYYYNDLATLRIGEMPDSNRNLKYFPTNRYEPRIDINEFEFENNNNNQNDIENEAQFKNPRY</sequence>
<dbReference type="InterPro" id="IPR027417">
    <property type="entry name" value="P-loop_NTPase"/>
</dbReference>
<reference evidence="6" key="1">
    <citation type="submission" date="2018-04" db="EMBL/GenBank/DDBJ databases">
        <authorList>
            <person name="Go L.Y."/>
            <person name="Mitchell J.A."/>
        </authorList>
    </citation>
    <scope>NUCLEOTIDE SEQUENCE</scope>
    <source>
        <tissue evidence="6">Whole organism</tissue>
    </source>
</reference>
<feature type="domain" description="PDZ" evidence="5">
    <location>
        <begin position="23"/>
        <end position="110"/>
    </location>
</feature>
<dbReference type="PROSITE" id="PS50106">
    <property type="entry name" value="PDZ"/>
    <property type="match status" value="3"/>
</dbReference>
<feature type="domain" description="PDZ" evidence="5">
    <location>
        <begin position="146"/>
        <end position="228"/>
    </location>
</feature>
<dbReference type="AlphaFoldDB" id="A0A336KXI5"/>
<dbReference type="PANTHER" id="PTHR13865">
    <property type="entry name" value="TIGHT JUNCTION PROTEIN"/>
    <property type="match status" value="1"/>
</dbReference>
<dbReference type="SUPFAM" id="SSF50044">
    <property type="entry name" value="SH3-domain"/>
    <property type="match status" value="1"/>
</dbReference>
<dbReference type="Gene3D" id="3.40.50.300">
    <property type="entry name" value="P-loop containing nucleotide triphosphate hydrolases"/>
    <property type="match status" value="1"/>
</dbReference>
<dbReference type="EMBL" id="UFQT01000966">
    <property type="protein sequence ID" value="SSX28221.1"/>
    <property type="molecule type" value="Genomic_DNA"/>
</dbReference>
<evidence type="ECO:0000259" key="4">
    <source>
        <dbReference type="PROSITE" id="PS50052"/>
    </source>
</evidence>
<dbReference type="Gene3D" id="2.30.30.40">
    <property type="entry name" value="SH3 Domains"/>
    <property type="match status" value="1"/>
</dbReference>
<gene>
    <name evidence="6" type="primary">CSON015359</name>
</gene>
<dbReference type="PROSITE" id="PS50052">
    <property type="entry name" value="GUANYLATE_KINASE_2"/>
    <property type="match status" value="1"/>
</dbReference>
<dbReference type="Pfam" id="PF00625">
    <property type="entry name" value="Guanylate_kin"/>
    <property type="match status" value="1"/>
</dbReference>
<feature type="chain" id="PRO_5036062108" evidence="3">
    <location>
        <begin position="19"/>
        <end position="955"/>
    </location>
</feature>
<dbReference type="CDD" id="cd06729">
    <property type="entry name" value="PDZ3_ZO1-like_domain"/>
    <property type="match status" value="1"/>
</dbReference>
<evidence type="ECO:0000313" key="7">
    <source>
        <dbReference type="EMBL" id="SSX28221.1"/>
    </source>
</evidence>
<dbReference type="InterPro" id="IPR001452">
    <property type="entry name" value="SH3_domain"/>
</dbReference>
<dbReference type="InterPro" id="IPR008145">
    <property type="entry name" value="GK/Ca_channel_bsu"/>
</dbReference>
<dbReference type="Gene3D" id="2.30.42.10">
    <property type="match status" value="3"/>
</dbReference>
<keyword evidence="3" id="KW-0732">Signal</keyword>
<dbReference type="SUPFAM" id="SSF50156">
    <property type="entry name" value="PDZ domain-like"/>
    <property type="match status" value="3"/>
</dbReference>
<dbReference type="CDD" id="cd06727">
    <property type="entry name" value="PDZ1_ZO1-like"/>
    <property type="match status" value="1"/>
</dbReference>
<dbReference type="GO" id="GO:0150105">
    <property type="term" value="P:protein localization to cell-cell junction"/>
    <property type="evidence" value="ECO:0007669"/>
    <property type="project" value="TreeGrafter"/>
</dbReference>
<dbReference type="OMA" id="VLMRPVK"/>
<dbReference type="FunFam" id="2.30.42.10:FF:000029">
    <property type="entry name" value="tight junction protein ZO-1 isoform X1"/>
    <property type="match status" value="1"/>
</dbReference>
<dbReference type="SUPFAM" id="SSF52540">
    <property type="entry name" value="P-loop containing nucleoside triphosphate hydrolases"/>
    <property type="match status" value="1"/>
</dbReference>
<dbReference type="VEuPathDB" id="VectorBase:CSON015359"/>
<reference evidence="7" key="2">
    <citation type="submission" date="2018-07" db="EMBL/GenBank/DDBJ databases">
        <authorList>
            <person name="Quirk P.G."/>
            <person name="Krulwich T.A."/>
        </authorList>
    </citation>
    <scope>NUCLEOTIDE SEQUENCE</scope>
</reference>
<dbReference type="EMBL" id="UFQS01000966">
    <property type="protein sequence ID" value="SSX07987.1"/>
    <property type="molecule type" value="Genomic_DNA"/>
</dbReference>
<feature type="region of interest" description="Disordered" evidence="2">
    <location>
        <begin position="935"/>
        <end position="955"/>
    </location>
</feature>
<dbReference type="InterPro" id="IPR001478">
    <property type="entry name" value="PDZ"/>
</dbReference>
<protein>
    <submittedName>
        <fullName evidence="6">CSON015359 protein</fullName>
    </submittedName>
</protein>
<feature type="region of interest" description="Disordered" evidence="2">
    <location>
        <begin position="276"/>
        <end position="342"/>
    </location>
</feature>
<dbReference type="FunFam" id="2.30.42.10:FF:000138">
    <property type="entry name" value="Uncharacterized protein, isoform C"/>
    <property type="match status" value="1"/>
</dbReference>
<dbReference type="GO" id="GO:0045216">
    <property type="term" value="P:cell-cell junction organization"/>
    <property type="evidence" value="ECO:0007669"/>
    <property type="project" value="TreeGrafter"/>
</dbReference>
<name>A0A336KXI5_CULSO</name>
<feature type="signal peptide" evidence="3">
    <location>
        <begin position="1"/>
        <end position="18"/>
    </location>
</feature>
<dbReference type="CDD" id="cd06728">
    <property type="entry name" value="PDZ2_ZO1-like_ds"/>
    <property type="match status" value="1"/>
</dbReference>
<dbReference type="GO" id="GO:0005886">
    <property type="term" value="C:plasma membrane"/>
    <property type="evidence" value="ECO:0007669"/>
    <property type="project" value="TreeGrafter"/>
</dbReference>
<evidence type="ECO:0000259" key="5">
    <source>
        <dbReference type="PROSITE" id="PS50106"/>
    </source>
</evidence>
<dbReference type="GO" id="GO:0050839">
    <property type="term" value="F:cell adhesion molecule binding"/>
    <property type="evidence" value="ECO:0007669"/>
    <property type="project" value="TreeGrafter"/>
</dbReference>
<dbReference type="InterPro" id="IPR008144">
    <property type="entry name" value="Guanylate_kin-like_dom"/>
</dbReference>
<dbReference type="SMART" id="SM00072">
    <property type="entry name" value="GuKc"/>
    <property type="match status" value="1"/>
</dbReference>
<evidence type="ECO:0000256" key="2">
    <source>
        <dbReference type="SAM" id="MobiDB-lite"/>
    </source>
</evidence>
<dbReference type="GO" id="GO:0005923">
    <property type="term" value="C:bicellular tight junction"/>
    <property type="evidence" value="ECO:0007669"/>
    <property type="project" value="TreeGrafter"/>
</dbReference>
<feature type="domain" description="PDZ" evidence="5">
    <location>
        <begin position="373"/>
        <end position="446"/>
    </location>
</feature>
<dbReference type="PANTHER" id="PTHR13865:SF28">
    <property type="entry name" value="POLYCHAETOID, ISOFORM O"/>
    <property type="match status" value="1"/>
</dbReference>
<keyword evidence="1" id="KW-0728">SH3 domain</keyword>
<dbReference type="Pfam" id="PF07653">
    <property type="entry name" value="SH3_2"/>
    <property type="match status" value="1"/>
</dbReference>
<evidence type="ECO:0000256" key="1">
    <source>
        <dbReference type="ARBA" id="ARBA00022443"/>
    </source>
</evidence>
<proteinExistence type="predicted"/>
<evidence type="ECO:0000313" key="6">
    <source>
        <dbReference type="EMBL" id="SSX07987.1"/>
    </source>
</evidence>
<organism evidence="6">
    <name type="scientific">Culicoides sonorensis</name>
    <name type="common">Biting midge</name>
    <dbReference type="NCBI Taxonomy" id="179676"/>
    <lineage>
        <taxon>Eukaryota</taxon>
        <taxon>Metazoa</taxon>
        <taxon>Ecdysozoa</taxon>
        <taxon>Arthropoda</taxon>
        <taxon>Hexapoda</taxon>
        <taxon>Insecta</taxon>
        <taxon>Pterygota</taxon>
        <taxon>Neoptera</taxon>
        <taxon>Endopterygota</taxon>
        <taxon>Diptera</taxon>
        <taxon>Nematocera</taxon>
        <taxon>Chironomoidea</taxon>
        <taxon>Ceratopogonidae</taxon>
        <taxon>Ceratopogoninae</taxon>
        <taxon>Culicoides</taxon>
        <taxon>Monoculicoides</taxon>
    </lineage>
</organism>
<dbReference type="InterPro" id="IPR036034">
    <property type="entry name" value="PDZ_sf"/>
</dbReference>
<dbReference type="GO" id="GO:0098609">
    <property type="term" value="P:cell-cell adhesion"/>
    <property type="evidence" value="ECO:0007669"/>
    <property type="project" value="TreeGrafter"/>
</dbReference>
<feature type="domain" description="Guanylate kinase-like" evidence="4">
    <location>
        <begin position="632"/>
        <end position="733"/>
    </location>
</feature>
<dbReference type="Pfam" id="PF00595">
    <property type="entry name" value="PDZ"/>
    <property type="match status" value="2"/>
</dbReference>
<dbReference type="InterPro" id="IPR036028">
    <property type="entry name" value="SH3-like_dom_sf"/>
</dbReference>
<accession>A0A336KXI5</accession>
<dbReference type="SMART" id="SM00228">
    <property type="entry name" value="PDZ"/>
    <property type="match status" value="3"/>
</dbReference>
<dbReference type="CDD" id="cd11859">
    <property type="entry name" value="SH3_ZO"/>
    <property type="match status" value="1"/>
</dbReference>
<feature type="compositionally biased region" description="Polar residues" evidence="2">
    <location>
        <begin position="300"/>
        <end position="326"/>
    </location>
</feature>
<evidence type="ECO:0000256" key="3">
    <source>
        <dbReference type="SAM" id="SignalP"/>
    </source>
</evidence>